<dbReference type="AlphaFoldDB" id="A0A285NKR0"/>
<sequence length="188" mass="21241">MQTFIYMVRHGDSPKNGNERTRGLTEKGYLDAQRVTALLADEGIDIVASSPYTRSILTVNEIALHINKEVLVYEGLKERKFSAEENRVGDKELIPLLEKSFRDASFTLKGAESNADCQKRAVSVLLELLETFQGKKVVIGTHGAVMTLMMGYFDRSYGLEFLHSTTKPDVYKLEFKEQELISVQRLCT</sequence>
<dbReference type="OrthoDB" id="2185101at2"/>
<organism evidence="1 2">
    <name type="scientific">Terribacillus aidingensis</name>
    <dbReference type="NCBI Taxonomy" id="586416"/>
    <lineage>
        <taxon>Bacteria</taxon>
        <taxon>Bacillati</taxon>
        <taxon>Bacillota</taxon>
        <taxon>Bacilli</taxon>
        <taxon>Bacillales</taxon>
        <taxon>Bacillaceae</taxon>
        <taxon>Terribacillus</taxon>
    </lineage>
</organism>
<proteinExistence type="predicted"/>
<dbReference type="GO" id="GO:0016791">
    <property type="term" value="F:phosphatase activity"/>
    <property type="evidence" value="ECO:0007669"/>
    <property type="project" value="TreeGrafter"/>
</dbReference>
<dbReference type="CDD" id="cd07040">
    <property type="entry name" value="HP"/>
    <property type="match status" value="1"/>
</dbReference>
<dbReference type="InterPro" id="IPR050275">
    <property type="entry name" value="PGM_Phosphatase"/>
</dbReference>
<dbReference type="Pfam" id="PF00300">
    <property type="entry name" value="His_Phos_1"/>
    <property type="match status" value="1"/>
</dbReference>
<protein>
    <submittedName>
        <fullName evidence="1">2,3-bisphosphoglycerate-dependent phosphoglycerate mutase</fullName>
    </submittedName>
</protein>
<gene>
    <name evidence="1" type="ORF">SAMN05421503_1543</name>
</gene>
<dbReference type="InterPro" id="IPR013078">
    <property type="entry name" value="His_Pase_superF_clade-1"/>
</dbReference>
<dbReference type="EMBL" id="OBEK01000002">
    <property type="protein sequence ID" value="SNZ10114.1"/>
    <property type="molecule type" value="Genomic_DNA"/>
</dbReference>
<reference evidence="2" key="1">
    <citation type="submission" date="2017-09" db="EMBL/GenBank/DDBJ databases">
        <authorList>
            <person name="Varghese N."/>
            <person name="Submissions S."/>
        </authorList>
    </citation>
    <scope>NUCLEOTIDE SEQUENCE [LARGE SCALE GENOMIC DNA]</scope>
    <source>
        <strain evidence="2">CGMCC 1.8913</strain>
    </source>
</reference>
<name>A0A285NKR0_9BACI</name>
<dbReference type="GO" id="GO:0005737">
    <property type="term" value="C:cytoplasm"/>
    <property type="evidence" value="ECO:0007669"/>
    <property type="project" value="TreeGrafter"/>
</dbReference>
<dbReference type="PANTHER" id="PTHR48100">
    <property type="entry name" value="BROAD-SPECIFICITY PHOSPHATASE YOR283W-RELATED"/>
    <property type="match status" value="1"/>
</dbReference>
<dbReference type="InterPro" id="IPR029033">
    <property type="entry name" value="His_PPase_superfam"/>
</dbReference>
<evidence type="ECO:0000313" key="2">
    <source>
        <dbReference type="Proteomes" id="UP000219356"/>
    </source>
</evidence>
<evidence type="ECO:0000313" key="1">
    <source>
        <dbReference type="EMBL" id="SNZ10114.1"/>
    </source>
</evidence>
<dbReference type="Proteomes" id="UP000219356">
    <property type="component" value="Unassembled WGS sequence"/>
</dbReference>
<dbReference type="PANTHER" id="PTHR48100:SF59">
    <property type="entry name" value="ADENOSYLCOBALAMIN_ALPHA-RIBAZOLE PHOSPHATASE"/>
    <property type="match status" value="1"/>
</dbReference>
<dbReference type="RefSeq" id="WP_097040869.1">
    <property type="nucleotide sequence ID" value="NZ_OBEK01000002.1"/>
</dbReference>
<dbReference type="SUPFAM" id="SSF53254">
    <property type="entry name" value="Phosphoglycerate mutase-like"/>
    <property type="match status" value="1"/>
</dbReference>
<dbReference type="Gene3D" id="3.40.50.1240">
    <property type="entry name" value="Phosphoglycerate mutase-like"/>
    <property type="match status" value="1"/>
</dbReference>
<keyword evidence="2" id="KW-1185">Reference proteome</keyword>
<accession>A0A285NKR0</accession>